<dbReference type="InterPro" id="IPR011707">
    <property type="entry name" value="Cu-oxidase-like_N"/>
</dbReference>
<evidence type="ECO:0000256" key="3">
    <source>
        <dbReference type="ARBA" id="ARBA00023008"/>
    </source>
</evidence>
<evidence type="ECO:0000259" key="4">
    <source>
        <dbReference type="Pfam" id="PF07731"/>
    </source>
</evidence>
<dbReference type="PATRIC" id="fig|1196324.3.peg.3282"/>
<dbReference type="SUPFAM" id="SSF49503">
    <property type="entry name" value="Cupredoxins"/>
    <property type="match status" value="2"/>
</dbReference>
<gene>
    <name evidence="6" type="ORF">A374_16043</name>
</gene>
<dbReference type="GO" id="GO:0016491">
    <property type="term" value="F:oxidoreductase activity"/>
    <property type="evidence" value="ECO:0007669"/>
    <property type="project" value="UniProtKB-KW"/>
</dbReference>
<dbReference type="CDD" id="cd04202">
    <property type="entry name" value="CuRO_D2_2dMcoN_like"/>
    <property type="match status" value="1"/>
</dbReference>
<name>I8UBZ1_9BACL</name>
<evidence type="ECO:0000313" key="6">
    <source>
        <dbReference type="EMBL" id="EIT84313.1"/>
    </source>
</evidence>
<evidence type="ECO:0000259" key="5">
    <source>
        <dbReference type="Pfam" id="PF07732"/>
    </source>
</evidence>
<dbReference type="InterPro" id="IPR045087">
    <property type="entry name" value="Cu-oxidase_fam"/>
</dbReference>
<dbReference type="STRING" id="1196324.A374_16043"/>
<dbReference type="PANTHER" id="PTHR11709:SF394">
    <property type="entry name" value="FI03373P-RELATED"/>
    <property type="match status" value="1"/>
</dbReference>
<keyword evidence="1" id="KW-0479">Metal-binding</keyword>
<dbReference type="GO" id="GO:0005507">
    <property type="term" value="F:copper ion binding"/>
    <property type="evidence" value="ECO:0007669"/>
    <property type="project" value="InterPro"/>
</dbReference>
<accession>I8UBZ1</accession>
<feature type="domain" description="Plastocyanin-like" evidence="5">
    <location>
        <begin position="38"/>
        <end position="145"/>
    </location>
</feature>
<dbReference type="Proteomes" id="UP000004080">
    <property type="component" value="Unassembled WGS sequence"/>
</dbReference>
<comment type="caution">
    <text evidence="6">The sequence shown here is derived from an EMBL/GenBank/DDBJ whole genome shotgun (WGS) entry which is preliminary data.</text>
</comment>
<protein>
    <submittedName>
        <fullName evidence="6">Multicopper oxidase type 3</fullName>
    </submittedName>
</protein>
<dbReference type="CDD" id="cd13860">
    <property type="entry name" value="CuRO_1_2dMco_1"/>
    <property type="match status" value="1"/>
</dbReference>
<organism evidence="6 7">
    <name type="scientific">Fictibacillus macauensis ZFHKF-1</name>
    <dbReference type="NCBI Taxonomy" id="1196324"/>
    <lineage>
        <taxon>Bacteria</taxon>
        <taxon>Bacillati</taxon>
        <taxon>Bacillota</taxon>
        <taxon>Bacilli</taxon>
        <taxon>Bacillales</taxon>
        <taxon>Fictibacillaceae</taxon>
        <taxon>Fictibacillus</taxon>
    </lineage>
</organism>
<dbReference type="RefSeq" id="WP_007203281.1">
    <property type="nucleotide sequence ID" value="NZ_AKKV01000036.1"/>
</dbReference>
<feature type="domain" description="Plastocyanin-like" evidence="4">
    <location>
        <begin position="178"/>
        <end position="279"/>
    </location>
</feature>
<dbReference type="PANTHER" id="PTHR11709">
    <property type="entry name" value="MULTI-COPPER OXIDASE"/>
    <property type="match status" value="1"/>
</dbReference>
<keyword evidence="7" id="KW-1185">Reference proteome</keyword>
<dbReference type="Pfam" id="PF07732">
    <property type="entry name" value="Cu-oxidase_3"/>
    <property type="match status" value="1"/>
</dbReference>
<proteinExistence type="predicted"/>
<keyword evidence="2" id="KW-0560">Oxidoreductase</keyword>
<dbReference type="eggNOG" id="COG2132">
    <property type="taxonomic scope" value="Bacteria"/>
</dbReference>
<evidence type="ECO:0000256" key="1">
    <source>
        <dbReference type="ARBA" id="ARBA00022723"/>
    </source>
</evidence>
<dbReference type="InterPro" id="IPR011706">
    <property type="entry name" value="Cu-oxidase_C"/>
</dbReference>
<evidence type="ECO:0000256" key="2">
    <source>
        <dbReference type="ARBA" id="ARBA00023002"/>
    </source>
</evidence>
<dbReference type="Pfam" id="PF07731">
    <property type="entry name" value="Cu-oxidase_2"/>
    <property type="match status" value="1"/>
</dbReference>
<dbReference type="Gene3D" id="2.60.40.420">
    <property type="entry name" value="Cupredoxins - blue copper proteins"/>
    <property type="match status" value="2"/>
</dbReference>
<keyword evidence="3" id="KW-0186">Copper</keyword>
<dbReference type="EMBL" id="AKKV01000036">
    <property type="protein sequence ID" value="EIT84313.1"/>
    <property type="molecule type" value="Genomic_DNA"/>
</dbReference>
<dbReference type="InterPro" id="IPR008972">
    <property type="entry name" value="Cupredoxin"/>
</dbReference>
<dbReference type="AlphaFoldDB" id="I8UBZ1"/>
<reference evidence="6 7" key="1">
    <citation type="journal article" date="2012" name="J. Bacteriol.">
        <title>Genome of Bacillus macauensis ZFHKF-1, a Long-Chain-Forming Bacterium.</title>
        <authorList>
            <person name="Cai L."/>
            <person name="Zhang T."/>
        </authorList>
    </citation>
    <scope>NUCLEOTIDE SEQUENCE [LARGE SCALE GENOMIC DNA]</scope>
    <source>
        <strain evidence="6 7">ZFHKF-1</strain>
    </source>
</reference>
<sequence>MQQRITTPNMKIANYTLLANGVKHFHLIAQPVIHELVQGVKVMAYGYNGSVPGPVIVVDEGDTVAITVENALPEVTSVHWHGLNVPNDVDGVPGEQGTTLISPGSAHTYQFTLHQHGTYMYHSHVETSIQELMGLAGMFIVRGREEPLVAVDAVFLLQEWAVQGQGRAQPVYAVLPQSMMFNYFTMNGVAYPDTTPIAVKAGDCVRLRLGNLSMDSHPMHLHGHSFRVTAADGNPIPASAQIYKNTMNVAPGETWNVEFFANNPGRWIFHCHKPHHTTNAHSDALGGMVTFIDYVH</sequence>
<evidence type="ECO:0000313" key="7">
    <source>
        <dbReference type="Proteomes" id="UP000004080"/>
    </source>
</evidence>